<evidence type="ECO:0000313" key="3">
    <source>
        <dbReference type="Proteomes" id="UP001342631"/>
    </source>
</evidence>
<feature type="compositionally biased region" description="Basic and acidic residues" evidence="1">
    <location>
        <begin position="400"/>
        <end position="410"/>
    </location>
</feature>
<reference evidence="2 3" key="1">
    <citation type="journal article" date="2024" name="Arch. Microbiol.">
        <title>Corallococcus caeni sp. nov., a novel myxobacterium isolated from activated sludge.</title>
        <authorList>
            <person name="Tomita S."/>
            <person name="Nakai R."/>
            <person name="Kuroda K."/>
            <person name="Kurashita H."/>
            <person name="Hatamoto M."/>
            <person name="Yamaguchi T."/>
            <person name="Narihiro T."/>
        </authorList>
    </citation>
    <scope>NUCLEOTIDE SEQUENCE [LARGE SCALE GENOMIC DNA]</scope>
    <source>
        <strain evidence="2 3">NO1</strain>
    </source>
</reference>
<organism evidence="2 3">
    <name type="scientific">Corallococcus caeni</name>
    <dbReference type="NCBI Taxonomy" id="3082388"/>
    <lineage>
        <taxon>Bacteria</taxon>
        <taxon>Pseudomonadati</taxon>
        <taxon>Myxococcota</taxon>
        <taxon>Myxococcia</taxon>
        <taxon>Myxococcales</taxon>
        <taxon>Cystobacterineae</taxon>
        <taxon>Myxococcaceae</taxon>
        <taxon>Corallococcus</taxon>
    </lineage>
</organism>
<feature type="region of interest" description="Disordered" evidence="1">
    <location>
        <begin position="1"/>
        <end position="100"/>
    </location>
</feature>
<dbReference type="Proteomes" id="UP001342631">
    <property type="component" value="Unassembled WGS sequence"/>
</dbReference>
<feature type="region of interest" description="Disordered" evidence="1">
    <location>
        <begin position="391"/>
        <end position="412"/>
    </location>
</feature>
<accession>A0ABQ6QYC8</accession>
<comment type="caution">
    <text evidence="2">The sequence shown here is derived from an EMBL/GenBank/DDBJ whole genome shotgun (WGS) entry which is preliminary data.</text>
</comment>
<gene>
    <name evidence="2" type="ORF">ASNO1_50490</name>
</gene>
<name>A0ABQ6QYC8_9BACT</name>
<keyword evidence="3" id="KW-1185">Reference proteome</keyword>
<feature type="region of interest" description="Disordered" evidence="1">
    <location>
        <begin position="269"/>
        <end position="297"/>
    </location>
</feature>
<evidence type="ECO:0000313" key="2">
    <source>
        <dbReference type="EMBL" id="GMU08796.1"/>
    </source>
</evidence>
<feature type="compositionally biased region" description="Pro residues" evidence="1">
    <location>
        <begin position="229"/>
        <end position="238"/>
    </location>
</feature>
<sequence length="451" mass="45744">MTDAQGPSTHAGATVRPFDAAGTSAHPASNGHSREALSPAAYAGASPRPFGAQDASARTTPAPQSFEPRGAPTANDGAPPTVVTRAPEPPQAGASAVATRTPPAALMEGLSPSAARPLSFLRNGGAAGGPVPTPAAVPPAPVVMDDLSPSAARPLSFLRNGGGAAPALEAPPAPAVVMDGLPPSAARPLSFLRNGGAQPPAPVPEPAPAARAPEAGPTVRITNMRKPEPVAPPEPPPLGDEDVDERMFPEEGSAEGCASGECIPVAEAAPAEPEPPEPEPPPAMAPVATSRDNPNRSLPERWRAAVETVKAASVRHGTALANGRLQSMKAGEIVLGYPPSAAFHKAAVTAPAGKAAVDAALASHFGRAVKLTIMDVPQTQDVLPGGMGLSLSEQDTQTRNTHEKSTEGKVRSHAAVRSILKMLGGEIEHIQVYEPERPPANLPDVPAAPDD</sequence>
<evidence type="ECO:0008006" key="4">
    <source>
        <dbReference type="Google" id="ProtNLM"/>
    </source>
</evidence>
<dbReference type="EMBL" id="BTTX01000005">
    <property type="protein sequence ID" value="GMU08796.1"/>
    <property type="molecule type" value="Genomic_DNA"/>
</dbReference>
<proteinExistence type="predicted"/>
<feature type="region of interest" description="Disordered" evidence="1">
    <location>
        <begin position="157"/>
        <end position="244"/>
    </location>
</feature>
<feature type="compositionally biased region" description="Low complexity" evidence="1">
    <location>
        <begin position="208"/>
        <end position="217"/>
    </location>
</feature>
<evidence type="ECO:0000256" key="1">
    <source>
        <dbReference type="SAM" id="MobiDB-lite"/>
    </source>
</evidence>
<protein>
    <recommendedName>
        <fullName evidence="4">DNA polymerase III subunit gamma/tau</fullName>
    </recommendedName>
</protein>